<keyword evidence="2" id="KW-1185">Reference proteome</keyword>
<gene>
    <name evidence="1" type="ORF">MSAN_02204900</name>
</gene>
<name>A0A8H6XCY8_9AGAR</name>
<sequence>MRRPVRGKLGSGSLPLELWLYIHRLAVSHLYPLAELHADENVIIKEATALDPLNSRKLQGFLEAACSLRLVCKLWGELAKELLYECIWVKDDGHAPSLLAALHQPSIRRLVRCLRLSPGHFLHNEAVLQLCGPGIKVIVQPEFSGGDKLYAAPWPEDQPPMPQLPALTHLFWAECSWSVLQLNAILSAAPNLRHLALTGSGNLSSGYRKGLAFQLSPGPEFPPLRSGCALWPTHSPHYRADAFRVGVVPRHAGTPRPFYCRRLL</sequence>
<evidence type="ECO:0000313" key="2">
    <source>
        <dbReference type="Proteomes" id="UP000623467"/>
    </source>
</evidence>
<accession>A0A8H6XCY8</accession>
<reference evidence="1" key="1">
    <citation type="submission" date="2020-05" db="EMBL/GenBank/DDBJ databases">
        <title>Mycena genomes resolve the evolution of fungal bioluminescence.</title>
        <authorList>
            <person name="Tsai I.J."/>
        </authorList>
    </citation>
    <scope>NUCLEOTIDE SEQUENCE</scope>
    <source>
        <strain evidence="1">160909Yilan</strain>
    </source>
</reference>
<dbReference type="OrthoDB" id="3064003at2759"/>
<dbReference type="AlphaFoldDB" id="A0A8H6XCY8"/>
<comment type="caution">
    <text evidence="1">The sequence shown here is derived from an EMBL/GenBank/DDBJ whole genome shotgun (WGS) entry which is preliminary data.</text>
</comment>
<dbReference type="EMBL" id="JACAZH010000032">
    <property type="protein sequence ID" value="KAF7338822.1"/>
    <property type="molecule type" value="Genomic_DNA"/>
</dbReference>
<organism evidence="1 2">
    <name type="scientific">Mycena sanguinolenta</name>
    <dbReference type="NCBI Taxonomy" id="230812"/>
    <lineage>
        <taxon>Eukaryota</taxon>
        <taxon>Fungi</taxon>
        <taxon>Dikarya</taxon>
        <taxon>Basidiomycota</taxon>
        <taxon>Agaricomycotina</taxon>
        <taxon>Agaricomycetes</taxon>
        <taxon>Agaricomycetidae</taxon>
        <taxon>Agaricales</taxon>
        <taxon>Marasmiineae</taxon>
        <taxon>Mycenaceae</taxon>
        <taxon>Mycena</taxon>
    </lineage>
</organism>
<evidence type="ECO:0000313" key="1">
    <source>
        <dbReference type="EMBL" id="KAF7338822.1"/>
    </source>
</evidence>
<protein>
    <recommendedName>
        <fullName evidence="3">F-box domain-containing protein</fullName>
    </recommendedName>
</protein>
<proteinExistence type="predicted"/>
<dbReference type="Proteomes" id="UP000623467">
    <property type="component" value="Unassembled WGS sequence"/>
</dbReference>
<evidence type="ECO:0008006" key="3">
    <source>
        <dbReference type="Google" id="ProtNLM"/>
    </source>
</evidence>